<evidence type="ECO:0000313" key="2">
    <source>
        <dbReference type="EMBL" id="EHY60907.1"/>
    </source>
</evidence>
<sequence>MDRPFDRQNMRREPNMALRKQFPNSSLRDQRGTWEKGVLGMYQWHLASHMHTRSFFQQHTRTSPLGVSRDAPTPQGAWSRDKSPEKQHGRQRRFVAPNPT</sequence>
<feature type="compositionally biased region" description="Polar residues" evidence="1">
    <location>
        <begin position="55"/>
        <end position="65"/>
    </location>
</feature>
<accession>H6CAW0</accession>
<protein>
    <submittedName>
        <fullName evidence="2">Uncharacterized protein</fullName>
    </submittedName>
</protein>
<evidence type="ECO:0000256" key="1">
    <source>
        <dbReference type="SAM" id="MobiDB-lite"/>
    </source>
</evidence>
<dbReference type="VEuPathDB" id="FungiDB:HMPREF1120_08851"/>
<dbReference type="InParanoid" id="H6CAW0"/>
<evidence type="ECO:0000313" key="3">
    <source>
        <dbReference type="Proteomes" id="UP000007304"/>
    </source>
</evidence>
<organism evidence="2 3">
    <name type="scientific">Exophiala dermatitidis (strain ATCC 34100 / CBS 525.76 / NIH/UT8656)</name>
    <name type="common">Black yeast</name>
    <name type="synonym">Wangiella dermatitidis</name>
    <dbReference type="NCBI Taxonomy" id="858893"/>
    <lineage>
        <taxon>Eukaryota</taxon>
        <taxon>Fungi</taxon>
        <taxon>Dikarya</taxon>
        <taxon>Ascomycota</taxon>
        <taxon>Pezizomycotina</taxon>
        <taxon>Eurotiomycetes</taxon>
        <taxon>Chaetothyriomycetidae</taxon>
        <taxon>Chaetothyriales</taxon>
        <taxon>Herpotrichiellaceae</taxon>
        <taxon>Exophiala</taxon>
    </lineage>
</organism>
<feature type="region of interest" description="Disordered" evidence="1">
    <location>
        <begin position="1"/>
        <end position="30"/>
    </location>
</feature>
<dbReference type="RefSeq" id="XP_009161368.1">
    <property type="nucleotide sequence ID" value="XM_009163120.1"/>
</dbReference>
<dbReference type="GeneID" id="20313490"/>
<feature type="compositionally biased region" description="Basic and acidic residues" evidence="1">
    <location>
        <begin position="1"/>
        <end position="14"/>
    </location>
</feature>
<dbReference type="HOGENOM" id="CLU_2306136_0_0_1"/>
<proteinExistence type="predicted"/>
<gene>
    <name evidence="2" type="ORF">HMPREF1120_08851</name>
</gene>
<feature type="region of interest" description="Disordered" evidence="1">
    <location>
        <begin position="55"/>
        <end position="100"/>
    </location>
</feature>
<dbReference type="Proteomes" id="UP000007304">
    <property type="component" value="Unassembled WGS sequence"/>
</dbReference>
<dbReference type="EMBL" id="JH226137">
    <property type="protein sequence ID" value="EHY60907.1"/>
    <property type="molecule type" value="Genomic_DNA"/>
</dbReference>
<reference evidence="2" key="1">
    <citation type="submission" date="2011-07" db="EMBL/GenBank/DDBJ databases">
        <title>The Genome Sequence of Exophiala (Wangiella) dermatitidis NIH/UT8656.</title>
        <authorList>
            <consortium name="The Broad Institute Genome Sequencing Platform"/>
            <person name="Cuomo C."/>
            <person name="Wang Z."/>
            <person name="Hunicke-Smith S."/>
            <person name="Szanislo P.J."/>
            <person name="Earl A."/>
            <person name="Young S.K."/>
            <person name="Zeng Q."/>
            <person name="Gargeya S."/>
            <person name="Fitzgerald M."/>
            <person name="Haas B."/>
            <person name="Abouelleil A."/>
            <person name="Alvarado L."/>
            <person name="Arachchi H.M."/>
            <person name="Berlin A."/>
            <person name="Brown A."/>
            <person name="Chapman S.B."/>
            <person name="Chen Z."/>
            <person name="Dunbar C."/>
            <person name="Freedman E."/>
            <person name="Gearin G."/>
            <person name="Gellesch M."/>
            <person name="Goldberg J."/>
            <person name="Griggs A."/>
            <person name="Gujja S."/>
            <person name="Heiman D."/>
            <person name="Howarth C."/>
            <person name="Larson L."/>
            <person name="Lui A."/>
            <person name="MacDonald P.J.P."/>
            <person name="Montmayeur A."/>
            <person name="Murphy C."/>
            <person name="Neiman D."/>
            <person name="Pearson M."/>
            <person name="Priest M."/>
            <person name="Roberts A."/>
            <person name="Saif S."/>
            <person name="Shea T."/>
            <person name="Shenoy N."/>
            <person name="Sisk P."/>
            <person name="Stolte C."/>
            <person name="Sykes S."/>
            <person name="Wortman J."/>
            <person name="Nusbaum C."/>
            <person name="Birren B."/>
        </authorList>
    </citation>
    <scope>NUCLEOTIDE SEQUENCE</scope>
    <source>
        <strain evidence="2">NIH/UT8656</strain>
    </source>
</reference>
<feature type="compositionally biased region" description="Basic and acidic residues" evidence="1">
    <location>
        <begin position="79"/>
        <end position="88"/>
    </location>
</feature>
<name>H6CAW0_EXODN</name>
<dbReference type="AlphaFoldDB" id="H6CAW0"/>
<keyword evidence="3" id="KW-1185">Reference proteome</keyword>